<name>A0ABX5XSN4_9BACT</name>
<accession>A0ABX5XSN4</accession>
<evidence type="ECO:0000313" key="2">
    <source>
        <dbReference type="EMBL" id="QDV84647.1"/>
    </source>
</evidence>
<feature type="signal peptide" evidence="1">
    <location>
        <begin position="1"/>
        <end position="26"/>
    </location>
</feature>
<protein>
    <recommendedName>
        <fullName evidence="4">Secreted protein</fullName>
    </recommendedName>
</protein>
<reference evidence="2 3" key="1">
    <citation type="submission" date="2019-02" db="EMBL/GenBank/DDBJ databases">
        <title>Deep-cultivation of Planctomycetes and their phenomic and genomic characterization uncovers novel biology.</title>
        <authorList>
            <person name="Wiegand S."/>
            <person name="Jogler M."/>
            <person name="Boedeker C."/>
            <person name="Pinto D."/>
            <person name="Vollmers J."/>
            <person name="Rivas-Marin E."/>
            <person name="Kohn T."/>
            <person name="Peeters S.H."/>
            <person name="Heuer A."/>
            <person name="Rast P."/>
            <person name="Oberbeckmann S."/>
            <person name="Bunk B."/>
            <person name="Jeske O."/>
            <person name="Meyerdierks A."/>
            <person name="Storesund J.E."/>
            <person name="Kallscheuer N."/>
            <person name="Luecker S."/>
            <person name="Lage O.M."/>
            <person name="Pohl T."/>
            <person name="Merkel B.J."/>
            <person name="Hornburger P."/>
            <person name="Mueller R.-W."/>
            <person name="Bruemmer F."/>
            <person name="Labrenz M."/>
            <person name="Spormann A.M."/>
            <person name="Op den Camp H."/>
            <person name="Overmann J."/>
            <person name="Amann R."/>
            <person name="Jetten M.S.M."/>
            <person name="Mascher T."/>
            <person name="Medema M.H."/>
            <person name="Devos D.P."/>
            <person name="Kaster A.-K."/>
            <person name="Ovreas L."/>
            <person name="Rohde M."/>
            <person name="Galperin M.Y."/>
            <person name="Jogler C."/>
        </authorList>
    </citation>
    <scope>NUCLEOTIDE SEQUENCE [LARGE SCALE GENOMIC DNA]</scope>
    <source>
        <strain evidence="2 3">TBK1r</strain>
    </source>
</reference>
<dbReference type="Proteomes" id="UP000318081">
    <property type="component" value="Chromosome"/>
</dbReference>
<dbReference type="EMBL" id="CP036432">
    <property type="protein sequence ID" value="QDV84647.1"/>
    <property type="molecule type" value="Genomic_DNA"/>
</dbReference>
<organism evidence="2 3">
    <name type="scientific">Stieleria magnilauensis</name>
    <dbReference type="NCBI Taxonomy" id="2527963"/>
    <lineage>
        <taxon>Bacteria</taxon>
        <taxon>Pseudomonadati</taxon>
        <taxon>Planctomycetota</taxon>
        <taxon>Planctomycetia</taxon>
        <taxon>Pirellulales</taxon>
        <taxon>Pirellulaceae</taxon>
        <taxon>Stieleria</taxon>
    </lineage>
</organism>
<evidence type="ECO:0000313" key="3">
    <source>
        <dbReference type="Proteomes" id="UP000318081"/>
    </source>
</evidence>
<gene>
    <name evidence="2" type="ORF">TBK1r_35980</name>
</gene>
<proteinExistence type="predicted"/>
<evidence type="ECO:0000256" key="1">
    <source>
        <dbReference type="SAM" id="SignalP"/>
    </source>
</evidence>
<dbReference type="RefSeq" id="WP_145213163.1">
    <property type="nucleotide sequence ID" value="NZ_CP036432.1"/>
</dbReference>
<keyword evidence="1" id="KW-0732">Signal</keyword>
<sequence>MNKLKIGTCVGLCVLLIGSAAAVAMAPVPATETLDLAEAVSLSENPSDVAEAELLQDWEFTARRTRCGIFTPGGF</sequence>
<feature type="chain" id="PRO_5046837386" description="Secreted protein" evidence="1">
    <location>
        <begin position="27"/>
        <end position="75"/>
    </location>
</feature>
<keyword evidence="3" id="KW-1185">Reference proteome</keyword>
<evidence type="ECO:0008006" key="4">
    <source>
        <dbReference type="Google" id="ProtNLM"/>
    </source>
</evidence>